<gene>
    <name evidence="1" type="ORF">A4V02_10785</name>
</gene>
<protein>
    <recommendedName>
        <fullName evidence="3">Leucine-rich repeat domain-containing protein</fullName>
    </recommendedName>
</protein>
<dbReference type="STRING" id="1796646.A4V02_10785"/>
<sequence>MRRLIIILGMTIMCIMAYAYRWDCPNHNMGYGRVKDAPYFKPYTCAMWGETGGLQVKVRNIYSDRWQNTPTSFRRCTSYQMNLALPAQLRMLPFKEDAIPWETCPSISDVYDEKYGHQLTYDVLSLAKIDPRPYERVRYKQGQHIYQSDATGDAAYYDNDDTTELWPCTDLMVEGRYQVSLDVFTNPEYEMYWGFESVELPEGLIHIGDSACDNVVVIDSTLVMPSTLEYIGDMAFYCGDFDIDLSKASSLTHIGVKAMYSMSAKEIVLPESLEEVGEMAFGPALSTQKVLNYTGSSDFPYVYCNECTSYLDEKTYREYTKDVSYQTDLCLSKIVSMNPTPPKVVQEYKRDETTGELTDELMREEPLLCHEEFAGRIPLYVPSDAVEAYRSAPGWKNFTRIYPLSELSGIDDIRHNGEPVETGRYDLNGRKVDDSYRGVVVVRYSDGSARKELH</sequence>
<reference evidence="2" key="1">
    <citation type="submission" date="2016-04" db="EMBL/GenBank/DDBJ databases">
        <title>Complete Genome Sequences of Twelve Strains of a Stable Defined Moderately Diverse Mouse Microbiota 2 (sDMDMm2).</title>
        <authorList>
            <person name="Uchimura Y."/>
            <person name="Wyss M."/>
            <person name="Brugiroux S."/>
            <person name="Limenitakis J.P."/>
            <person name="Stecher B."/>
            <person name="McCoy K.D."/>
            <person name="Macpherson A.J."/>
        </authorList>
    </citation>
    <scope>NUCLEOTIDE SEQUENCE [LARGE SCALE GENOMIC DNA]</scope>
    <source>
        <strain evidence="2">YL27</strain>
    </source>
</reference>
<dbReference type="InterPro" id="IPR032675">
    <property type="entry name" value="LRR_dom_sf"/>
</dbReference>
<proteinExistence type="predicted"/>
<name>A0A1B1SBF2_9BACT</name>
<accession>A0A1Z2XH59</accession>
<evidence type="ECO:0000313" key="1">
    <source>
        <dbReference type="EMBL" id="ANU64144.2"/>
    </source>
</evidence>
<keyword evidence="2" id="KW-1185">Reference proteome</keyword>
<evidence type="ECO:0000313" key="2">
    <source>
        <dbReference type="Proteomes" id="UP000186351"/>
    </source>
</evidence>
<dbReference type="Pfam" id="PF13306">
    <property type="entry name" value="LRR_5"/>
    <property type="match status" value="1"/>
</dbReference>
<dbReference type="RefSeq" id="WP_084274104.1">
    <property type="nucleotide sequence ID" value="NZ_CAJTAP010000001.1"/>
</dbReference>
<dbReference type="Proteomes" id="UP000186351">
    <property type="component" value="Chromosome"/>
</dbReference>
<dbReference type="AlphaFoldDB" id="A0A1B1SBF2"/>
<dbReference type="InterPro" id="IPR026906">
    <property type="entry name" value="LRR_5"/>
</dbReference>
<dbReference type="GeneID" id="65537356"/>
<accession>A0A1B1SBF2</accession>
<organism evidence="1 2">
    <name type="scientific">Muribaculum intestinale</name>
    <dbReference type="NCBI Taxonomy" id="1796646"/>
    <lineage>
        <taxon>Bacteria</taxon>
        <taxon>Pseudomonadati</taxon>
        <taxon>Bacteroidota</taxon>
        <taxon>Bacteroidia</taxon>
        <taxon>Bacteroidales</taxon>
        <taxon>Muribaculaceae</taxon>
        <taxon>Muribaculum</taxon>
    </lineage>
</organism>
<dbReference type="KEGG" id="pary:A4V02_10785"/>
<evidence type="ECO:0008006" key="3">
    <source>
        <dbReference type="Google" id="ProtNLM"/>
    </source>
</evidence>
<dbReference type="Gene3D" id="3.80.10.10">
    <property type="entry name" value="Ribonuclease Inhibitor"/>
    <property type="match status" value="1"/>
</dbReference>
<dbReference type="EMBL" id="CP015402">
    <property type="protein sequence ID" value="ANU64144.2"/>
    <property type="molecule type" value="Genomic_DNA"/>
</dbReference>
<dbReference type="OrthoDB" id="1062721at2"/>